<proteinExistence type="predicted"/>
<dbReference type="EMBL" id="ANJW01001028">
    <property type="protein sequence ID" value="EPC48503.1"/>
    <property type="molecule type" value="Genomic_DNA"/>
</dbReference>
<feature type="non-terminal residue" evidence="2">
    <location>
        <position position="30"/>
    </location>
</feature>
<keyword evidence="1" id="KW-1133">Transmembrane helix</keyword>
<evidence type="ECO:0000313" key="2">
    <source>
        <dbReference type="EMBL" id="EPC48503.1"/>
    </source>
</evidence>
<reference evidence="2 3" key="1">
    <citation type="journal article" date="2013" name="PLoS ONE">
        <title>Lactobacillus paracasei comparative genomics: towards species pan-genome definition and exploitation of diversity.</title>
        <authorList>
            <person name="Smokvina T."/>
            <person name="Wels M."/>
            <person name="Polka J."/>
            <person name="Chervaux C."/>
            <person name="Brisse S."/>
            <person name="Boekhorst J."/>
            <person name="van Hylckama Vlieg J.E."/>
            <person name="Siezen R.J."/>
        </authorList>
    </citation>
    <scope>NUCLEOTIDE SEQUENCE [LARGE SCALE GENOMIC DNA]</scope>
    <source>
        <strain evidence="2 3">Lpp123</strain>
    </source>
</reference>
<evidence type="ECO:0000313" key="3">
    <source>
        <dbReference type="Proteomes" id="UP000014316"/>
    </source>
</evidence>
<gene>
    <name evidence="2" type="ORF">Lpp123_17384</name>
</gene>
<keyword evidence="1" id="KW-0472">Membrane</keyword>
<sequence>MLKKWVWVTVLSAIGIVALGFGGWALIDHY</sequence>
<dbReference type="Proteomes" id="UP000014316">
    <property type="component" value="Unassembled WGS sequence"/>
</dbReference>
<dbReference type="AlphaFoldDB" id="A0A829G7K4"/>
<keyword evidence="1" id="KW-0812">Transmembrane</keyword>
<name>A0A829G7K4_LACPA</name>
<organism evidence="2 3">
    <name type="scientific">Lacticaseibacillus paracasei subsp. paracasei Lpp123</name>
    <dbReference type="NCBI Taxonomy" id="1256201"/>
    <lineage>
        <taxon>Bacteria</taxon>
        <taxon>Bacillati</taxon>
        <taxon>Bacillota</taxon>
        <taxon>Bacilli</taxon>
        <taxon>Lactobacillales</taxon>
        <taxon>Lactobacillaceae</taxon>
        <taxon>Lacticaseibacillus</taxon>
    </lineage>
</organism>
<comment type="caution">
    <text evidence="2">The sequence shown here is derived from an EMBL/GenBank/DDBJ whole genome shotgun (WGS) entry which is preliminary data.</text>
</comment>
<evidence type="ECO:0000256" key="1">
    <source>
        <dbReference type="SAM" id="Phobius"/>
    </source>
</evidence>
<protein>
    <submittedName>
        <fullName evidence="2">Uncharacterized protein</fullName>
    </submittedName>
</protein>
<accession>A0A829G7K4</accession>
<feature type="transmembrane region" description="Helical" evidence="1">
    <location>
        <begin position="6"/>
        <end position="27"/>
    </location>
</feature>